<dbReference type="AlphaFoldDB" id="A0A0J6F7I9"/>
<organism evidence="2 3">
    <name type="scientific">Coccidioides posadasii RMSCC 3488</name>
    <dbReference type="NCBI Taxonomy" id="454284"/>
    <lineage>
        <taxon>Eukaryota</taxon>
        <taxon>Fungi</taxon>
        <taxon>Dikarya</taxon>
        <taxon>Ascomycota</taxon>
        <taxon>Pezizomycotina</taxon>
        <taxon>Eurotiomycetes</taxon>
        <taxon>Eurotiomycetidae</taxon>
        <taxon>Onygenales</taxon>
        <taxon>Onygenaceae</taxon>
        <taxon>Coccidioides</taxon>
    </lineage>
</organism>
<dbReference type="Pfam" id="PF11911">
    <property type="entry name" value="DUF3429"/>
    <property type="match status" value="1"/>
</dbReference>
<keyword evidence="1" id="KW-1133">Transmembrane helix</keyword>
<feature type="transmembrane region" description="Helical" evidence="1">
    <location>
        <begin position="111"/>
        <end position="134"/>
    </location>
</feature>
<accession>A0A0J6F7I9</accession>
<name>A0A0J6F7I9_COCPO</name>
<reference evidence="2 3" key="1">
    <citation type="submission" date="2007-06" db="EMBL/GenBank/DDBJ databases">
        <title>The Genome Sequence of Coccidioides posadasii RMSCC_3488.</title>
        <authorList>
            <consortium name="Coccidioides Genome Resources Consortium"/>
            <consortium name="The Broad Institute Genome Sequencing Platform"/>
            <person name="Henn M.R."/>
            <person name="Sykes S."/>
            <person name="Young S."/>
            <person name="Jaffe D."/>
            <person name="Berlin A."/>
            <person name="Alvarez P."/>
            <person name="Butler J."/>
            <person name="Gnerre S."/>
            <person name="Grabherr M."/>
            <person name="Mauceli E."/>
            <person name="Brockman W."/>
            <person name="Kodira C."/>
            <person name="Alvarado L."/>
            <person name="Zeng Q."/>
            <person name="Crawford M."/>
            <person name="Antoine C."/>
            <person name="Devon K."/>
            <person name="Galgiani J."/>
            <person name="Orsborn K."/>
            <person name="Lewis M.L."/>
            <person name="Nusbaum C."/>
            <person name="Galagan J."/>
            <person name="Birren B."/>
        </authorList>
    </citation>
    <scope>NUCLEOTIDE SEQUENCE [LARGE SCALE GENOMIC DNA]</scope>
    <source>
        <strain evidence="2 3">RMSCC 3488</strain>
    </source>
</reference>
<keyword evidence="1" id="KW-0812">Transmembrane</keyword>
<dbReference type="PANTHER" id="PTHR15887:SF1">
    <property type="entry name" value="TRANSMEMBRANE PROTEIN 69"/>
    <property type="match status" value="1"/>
</dbReference>
<feature type="transmembrane region" description="Helical" evidence="1">
    <location>
        <begin position="197"/>
        <end position="227"/>
    </location>
</feature>
<dbReference type="InterPro" id="IPR021836">
    <property type="entry name" value="DUF3429"/>
</dbReference>
<evidence type="ECO:0000313" key="3">
    <source>
        <dbReference type="Proteomes" id="UP000054567"/>
    </source>
</evidence>
<evidence type="ECO:0000313" key="2">
    <source>
        <dbReference type="EMBL" id="KMM64904.1"/>
    </source>
</evidence>
<keyword evidence="1" id="KW-0472">Membrane</keyword>
<dbReference type="EMBL" id="DS268109">
    <property type="protein sequence ID" value="KMM64904.1"/>
    <property type="molecule type" value="Genomic_DNA"/>
</dbReference>
<feature type="transmembrane region" description="Helical" evidence="1">
    <location>
        <begin position="247"/>
        <end position="266"/>
    </location>
</feature>
<dbReference type="PANTHER" id="PTHR15887">
    <property type="entry name" value="TRANSMEMBRANE PROTEIN 69"/>
    <property type="match status" value="1"/>
</dbReference>
<proteinExistence type="predicted"/>
<gene>
    <name evidence="2" type="ORF">CPAG_01256</name>
</gene>
<feature type="transmembrane region" description="Helical" evidence="1">
    <location>
        <begin position="165"/>
        <end position="185"/>
    </location>
</feature>
<dbReference type="OrthoDB" id="194289at2759"/>
<protein>
    <recommendedName>
        <fullName evidence="4">Mitochondrial inner membrane protein 1</fullName>
    </recommendedName>
</protein>
<sequence length="307" mass="33655">MFYRATAARSILRAAPSTVNASITRSTLTNTIFKSQFTASARQSPFVRPTTLALATRKPVTTALVRYASTAEKKAGTELVEDPDVDMMAGVKNDVKVIKDTFSLQDVPKEALYLGLAGVTPYVVTSLNTIYLAWEMNNALTTGSGKYISGETAELLMNVMEPIQVGYGAVILSFLGAIHWGLEWAGYGGKVGYRRYAYGVIAPAVAWPTLLFPAEYALITQFLAFTFLYYNDARAAVKGWTPSWYHMYRFVLTFVVGASIVASLIGREQLASHYASKHGVADKVQALRSIEWKNEAEAAKEAEGKEE</sequence>
<dbReference type="Proteomes" id="UP000054567">
    <property type="component" value="Unassembled WGS sequence"/>
</dbReference>
<evidence type="ECO:0000256" key="1">
    <source>
        <dbReference type="SAM" id="Phobius"/>
    </source>
</evidence>
<reference evidence="3" key="3">
    <citation type="journal article" date="2010" name="Genome Res.">
        <title>Population genomic sequencing of Coccidioides fungi reveals recent hybridization and transposon control.</title>
        <authorList>
            <person name="Neafsey D.E."/>
            <person name="Barker B.M."/>
            <person name="Sharpton T.J."/>
            <person name="Stajich J.E."/>
            <person name="Park D.J."/>
            <person name="Whiston E."/>
            <person name="Hung C.-Y."/>
            <person name="McMahan C."/>
            <person name="White J."/>
            <person name="Sykes S."/>
            <person name="Heiman D."/>
            <person name="Young S."/>
            <person name="Zeng Q."/>
            <person name="Abouelleil A."/>
            <person name="Aftuck L."/>
            <person name="Bessette D."/>
            <person name="Brown A."/>
            <person name="FitzGerald M."/>
            <person name="Lui A."/>
            <person name="Macdonald J.P."/>
            <person name="Priest M."/>
            <person name="Orbach M.J."/>
            <person name="Galgiani J.N."/>
            <person name="Kirkland T.N."/>
            <person name="Cole G.T."/>
            <person name="Birren B.W."/>
            <person name="Henn M.R."/>
            <person name="Taylor J.W."/>
            <person name="Rounsley S.D."/>
        </authorList>
    </citation>
    <scope>NUCLEOTIDE SEQUENCE [LARGE SCALE GENOMIC DNA]</scope>
    <source>
        <strain evidence="3">RMSCC 3488</strain>
    </source>
</reference>
<evidence type="ECO:0008006" key="4">
    <source>
        <dbReference type="Google" id="ProtNLM"/>
    </source>
</evidence>
<reference evidence="3" key="2">
    <citation type="journal article" date="2009" name="Genome Res.">
        <title>Comparative genomic analyses of the human fungal pathogens Coccidioides and their relatives.</title>
        <authorList>
            <person name="Sharpton T.J."/>
            <person name="Stajich J.E."/>
            <person name="Rounsley S.D."/>
            <person name="Gardner M.J."/>
            <person name="Wortman J.R."/>
            <person name="Jordar V.S."/>
            <person name="Maiti R."/>
            <person name="Kodira C.D."/>
            <person name="Neafsey D.E."/>
            <person name="Zeng Q."/>
            <person name="Hung C.-Y."/>
            <person name="McMahan C."/>
            <person name="Muszewska A."/>
            <person name="Grynberg M."/>
            <person name="Mandel M.A."/>
            <person name="Kellner E.M."/>
            <person name="Barker B.M."/>
            <person name="Galgiani J.N."/>
            <person name="Orbach M.J."/>
            <person name="Kirkland T.N."/>
            <person name="Cole G.T."/>
            <person name="Henn M.R."/>
            <person name="Birren B.W."/>
            <person name="Taylor J.W."/>
        </authorList>
    </citation>
    <scope>NUCLEOTIDE SEQUENCE [LARGE SCALE GENOMIC DNA]</scope>
    <source>
        <strain evidence="3">RMSCC 3488</strain>
    </source>
</reference>
<dbReference type="VEuPathDB" id="FungiDB:CPAG_01256"/>